<dbReference type="AlphaFoldDB" id="A0A9D9HDI5"/>
<accession>A0A9D9HDI5</accession>
<gene>
    <name evidence="1" type="ORF">IAC32_07425</name>
</gene>
<dbReference type="Proteomes" id="UP000823637">
    <property type="component" value="Unassembled WGS sequence"/>
</dbReference>
<evidence type="ECO:0000313" key="1">
    <source>
        <dbReference type="EMBL" id="MBO8447556.1"/>
    </source>
</evidence>
<proteinExistence type="predicted"/>
<dbReference type="Gene3D" id="1.10.10.10">
    <property type="entry name" value="Winged helix-like DNA-binding domain superfamily/Winged helix DNA-binding domain"/>
    <property type="match status" value="1"/>
</dbReference>
<dbReference type="Pfam" id="PF10771">
    <property type="entry name" value="DUF2582"/>
    <property type="match status" value="1"/>
</dbReference>
<dbReference type="EMBL" id="JADIMR010000110">
    <property type="protein sequence ID" value="MBO8447556.1"/>
    <property type="molecule type" value="Genomic_DNA"/>
</dbReference>
<sequence>MEVGANAGKVWQALSAANAAVEVKALKKATKMTDKEIYAAFGWLLREGKISLTEQDKDVFVALV</sequence>
<evidence type="ECO:0000313" key="2">
    <source>
        <dbReference type="Proteomes" id="UP000823637"/>
    </source>
</evidence>
<reference evidence="1" key="1">
    <citation type="submission" date="2020-10" db="EMBL/GenBank/DDBJ databases">
        <authorList>
            <person name="Gilroy R."/>
        </authorList>
    </citation>
    <scope>NUCLEOTIDE SEQUENCE</scope>
    <source>
        <strain evidence="1">D3-1215</strain>
    </source>
</reference>
<comment type="caution">
    <text evidence="1">The sequence shown here is derived from an EMBL/GenBank/DDBJ whole genome shotgun (WGS) entry which is preliminary data.</text>
</comment>
<protein>
    <submittedName>
        <fullName evidence="1">Winged helix-turn-helix domain-containing protein</fullName>
    </submittedName>
</protein>
<dbReference type="InterPro" id="IPR036388">
    <property type="entry name" value="WH-like_DNA-bd_sf"/>
</dbReference>
<dbReference type="InterPro" id="IPR019707">
    <property type="entry name" value="DUF2582"/>
</dbReference>
<reference evidence="1" key="2">
    <citation type="journal article" date="2021" name="PeerJ">
        <title>Extensive microbial diversity within the chicken gut microbiome revealed by metagenomics and culture.</title>
        <authorList>
            <person name="Gilroy R."/>
            <person name="Ravi A."/>
            <person name="Getino M."/>
            <person name="Pursley I."/>
            <person name="Horton D.L."/>
            <person name="Alikhan N.F."/>
            <person name="Baker D."/>
            <person name="Gharbi K."/>
            <person name="Hall N."/>
            <person name="Watson M."/>
            <person name="Adriaenssens E.M."/>
            <person name="Foster-Nyarko E."/>
            <person name="Jarju S."/>
            <person name="Secka A."/>
            <person name="Antonio M."/>
            <person name="Oren A."/>
            <person name="Chaudhuri R.R."/>
            <person name="La Ragione R."/>
            <person name="Hildebrand F."/>
            <person name="Pallen M.J."/>
        </authorList>
    </citation>
    <scope>NUCLEOTIDE SEQUENCE</scope>
    <source>
        <strain evidence="1">D3-1215</strain>
    </source>
</reference>
<name>A0A9D9HDI5_9BACT</name>
<organism evidence="1 2">
    <name type="scientific">Candidatus Enterocola intestinipullorum</name>
    <dbReference type="NCBI Taxonomy" id="2840783"/>
    <lineage>
        <taxon>Bacteria</taxon>
        <taxon>Pseudomonadati</taxon>
        <taxon>Bacteroidota</taxon>
        <taxon>Bacteroidia</taxon>
        <taxon>Bacteroidales</taxon>
        <taxon>Candidatus Enterocola</taxon>
    </lineage>
</organism>